<dbReference type="STRING" id="1801990.A2V69_02660"/>
<dbReference type="EMBL" id="MHMT01000020">
    <property type="protein sequence ID" value="OGZ32343.1"/>
    <property type="molecule type" value="Genomic_DNA"/>
</dbReference>
<proteinExistence type="predicted"/>
<evidence type="ECO:0000256" key="1">
    <source>
        <dbReference type="SAM" id="Phobius"/>
    </source>
</evidence>
<feature type="transmembrane region" description="Helical" evidence="1">
    <location>
        <begin position="149"/>
        <end position="172"/>
    </location>
</feature>
<feature type="transmembrane region" description="Helical" evidence="1">
    <location>
        <begin position="77"/>
        <end position="98"/>
    </location>
</feature>
<organism evidence="3 4">
    <name type="scientific">Candidatus Portnoybacteria bacterium RBG_13_40_8</name>
    <dbReference type="NCBI Taxonomy" id="1801990"/>
    <lineage>
        <taxon>Bacteria</taxon>
        <taxon>Candidatus Portnoyibacteriota</taxon>
    </lineage>
</organism>
<evidence type="ECO:0000313" key="4">
    <source>
        <dbReference type="Proteomes" id="UP000177810"/>
    </source>
</evidence>
<feature type="transmembrane region" description="Helical" evidence="1">
    <location>
        <begin position="44"/>
        <end position="65"/>
    </location>
</feature>
<reference evidence="3 4" key="1">
    <citation type="journal article" date="2016" name="Nat. Commun.">
        <title>Thousands of microbial genomes shed light on interconnected biogeochemical processes in an aquifer system.</title>
        <authorList>
            <person name="Anantharaman K."/>
            <person name="Brown C.T."/>
            <person name="Hug L.A."/>
            <person name="Sharon I."/>
            <person name="Castelle C.J."/>
            <person name="Probst A.J."/>
            <person name="Thomas B.C."/>
            <person name="Singh A."/>
            <person name="Wilkins M.J."/>
            <person name="Karaoz U."/>
            <person name="Brodie E.L."/>
            <person name="Williams K.H."/>
            <person name="Hubbard S.S."/>
            <person name="Banfield J.F."/>
        </authorList>
    </citation>
    <scope>NUCLEOTIDE SEQUENCE [LARGE SCALE GENOMIC DNA]</scope>
</reference>
<protein>
    <recommendedName>
        <fullName evidence="2">Urease accessory protein UreH-like transmembrane domain-containing protein</fullName>
    </recommendedName>
</protein>
<feature type="transmembrane region" description="Helical" evidence="1">
    <location>
        <begin position="184"/>
        <end position="202"/>
    </location>
</feature>
<evidence type="ECO:0000259" key="2">
    <source>
        <dbReference type="Pfam" id="PF13386"/>
    </source>
</evidence>
<gene>
    <name evidence="3" type="ORF">A2V69_02660</name>
</gene>
<evidence type="ECO:0000313" key="3">
    <source>
        <dbReference type="EMBL" id="OGZ32343.1"/>
    </source>
</evidence>
<keyword evidence="1" id="KW-0812">Transmembrane</keyword>
<keyword evidence="1" id="KW-1133">Transmembrane helix</keyword>
<comment type="caution">
    <text evidence="3">The sequence shown here is derived from an EMBL/GenBank/DDBJ whole genome shotgun (WGS) entry which is preliminary data.</text>
</comment>
<keyword evidence="1" id="KW-0472">Membrane</keyword>
<dbReference type="InterPro" id="IPR039447">
    <property type="entry name" value="UreH-like_TM_dom"/>
</dbReference>
<name>A0A1G2F2X6_9BACT</name>
<feature type="transmembrane region" description="Helical" evidence="1">
    <location>
        <begin position="6"/>
        <end position="32"/>
    </location>
</feature>
<dbReference type="AlphaFoldDB" id="A0A1G2F2X6"/>
<feature type="domain" description="Urease accessory protein UreH-like transmembrane" evidence="2">
    <location>
        <begin position="9"/>
        <end position="192"/>
    </location>
</feature>
<dbReference type="Proteomes" id="UP000177810">
    <property type="component" value="Unassembled WGS sequence"/>
</dbReference>
<sequence>MEDFLIQPFLLGISTGIFCFTYCVPFIAPYLVSEERKLAKNFKVILEFILGRLGGYILFGAIFGYLGEKISNQAVNLILIISLMVLAVVLIFYALGLLKPKGIFCSSKYIKFREKSPLLMGFLMGINICPPFLMSLAYVFSLHSVFKGIIYFLMFFLGTTLYFLPVTFLGFLGKMKEFRLIARIAGLIVGFAFLTYGIYYIIRGLTLFHAI</sequence>
<accession>A0A1G2F2X6</accession>
<feature type="transmembrane region" description="Helical" evidence="1">
    <location>
        <begin position="118"/>
        <end position="143"/>
    </location>
</feature>
<dbReference type="Pfam" id="PF13386">
    <property type="entry name" value="DsbD_2"/>
    <property type="match status" value="1"/>
</dbReference>